<dbReference type="Gene3D" id="3.10.180.10">
    <property type="entry name" value="2,3-Dihydroxybiphenyl 1,2-Dioxygenase, domain 1"/>
    <property type="match status" value="1"/>
</dbReference>
<sequence length="155" mass="17060">MQTITPSLWFDDDFEEAAAFYASIFPDSELGPVVRNPDGSVLAGDFTLMGRPFNGINGGSHFRFTEAVSFLLPCDSQEEADHYWEVLTADGGQESQCGWLKDRFGLSWQVVPTELYSLMSGPDPAANARVTEAMMQMNRIDLTVLRAARDGGDTP</sequence>
<dbReference type="InterPro" id="IPR029068">
    <property type="entry name" value="Glyas_Bleomycin-R_OHBP_Dase"/>
</dbReference>
<keyword evidence="2" id="KW-0808">Transferase</keyword>
<dbReference type="PANTHER" id="PTHR33990:SF2">
    <property type="entry name" value="PHNB-LIKE DOMAIN-CONTAINING PROTEIN"/>
    <property type="match status" value="1"/>
</dbReference>
<evidence type="ECO:0000313" key="3">
    <source>
        <dbReference type="Proteomes" id="UP000185663"/>
    </source>
</evidence>
<dbReference type="SUPFAM" id="SSF54593">
    <property type="entry name" value="Glyoxalase/Bleomycin resistance protein/Dihydroxybiphenyl dioxygenase"/>
    <property type="match status" value="1"/>
</dbReference>
<evidence type="ECO:0000259" key="1">
    <source>
        <dbReference type="Pfam" id="PF06983"/>
    </source>
</evidence>
<dbReference type="EMBL" id="LT629776">
    <property type="protein sequence ID" value="SDR83383.1"/>
    <property type="molecule type" value="Genomic_DNA"/>
</dbReference>
<dbReference type="PANTHER" id="PTHR33990">
    <property type="entry name" value="PROTEIN YJDN-RELATED"/>
    <property type="match status" value="1"/>
</dbReference>
<evidence type="ECO:0000313" key="2">
    <source>
        <dbReference type="EMBL" id="SDR83383.1"/>
    </source>
</evidence>
<dbReference type="InterPro" id="IPR028973">
    <property type="entry name" value="PhnB-like"/>
</dbReference>
<dbReference type="eggNOG" id="COG3865">
    <property type="taxonomic scope" value="Bacteria"/>
</dbReference>
<keyword evidence="3" id="KW-1185">Reference proteome</keyword>
<organism evidence="2 3">
    <name type="scientific">Paraoerskovia marina</name>
    <dbReference type="NCBI Taxonomy" id="545619"/>
    <lineage>
        <taxon>Bacteria</taxon>
        <taxon>Bacillati</taxon>
        <taxon>Actinomycetota</taxon>
        <taxon>Actinomycetes</taxon>
        <taxon>Micrococcales</taxon>
        <taxon>Cellulomonadaceae</taxon>
        <taxon>Paraoerskovia</taxon>
    </lineage>
</organism>
<proteinExistence type="predicted"/>
<dbReference type="CDD" id="cd06588">
    <property type="entry name" value="PhnB_like"/>
    <property type="match status" value="1"/>
</dbReference>
<dbReference type="Proteomes" id="UP000185663">
    <property type="component" value="Chromosome I"/>
</dbReference>
<gene>
    <name evidence="2" type="ORF">SAMN04489860_0175</name>
</gene>
<dbReference type="InterPro" id="IPR009725">
    <property type="entry name" value="3_dmu_93_MTrfase"/>
</dbReference>
<dbReference type="OrthoDB" id="9806473at2"/>
<reference evidence="2 3" key="1">
    <citation type="submission" date="2016-10" db="EMBL/GenBank/DDBJ databases">
        <authorList>
            <person name="de Groot N.N."/>
        </authorList>
    </citation>
    <scope>NUCLEOTIDE SEQUENCE [LARGE SCALE GENOMIC DNA]</scope>
    <source>
        <strain evidence="2 3">DSM 22126</strain>
    </source>
</reference>
<dbReference type="GO" id="GO:0032259">
    <property type="term" value="P:methylation"/>
    <property type="evidence" value="ECO:0007669"/>
    <property type="project" value="UniProtKB-KW"/>
</dbReference>
<name>A0A1H1M9A9_9CELL</name>
<keyword evidence="2" id="KW-0489">Methyltransferase</keyword>
<dbReference type="Pfam" id="PF06983">
    <property type="entry name" value="3-dmu-9_3-mt"/>
    <property type="match status" value="1"/>
</dbReference>
<dbReference type="RefSeq" id="WP_083371226.1">
    <property type="nucleotide sequence ID" value="NZ_LT629776.1"/>
</dbReference>
<accession>A0A1H1M9A9</accession>
<keyword evidence="2" id="KW-0830">Ubiquinone</keyword>
<dbReference type="AlphaFoldDB" id="A0A1H1M9A9"/>
<protein>
    <submittedName>
        <fullName evidence="2">Glyoxalase superfamily enzyme, possibly 3-demethylubiquinone-9 3-methyltransferase</fullName>
    </submittedName>
</protein>
<dbReference type="PIRSF" id="PIRSF021700">
    <property type="entry name" value="3_dmu_93_MTrfase"/>
    <property type="match status" value="1"/>
</dbReference>
<feature type="domain" description="PhnB-like" evidence="1">
    <location>
        <begin position="3"/>
        <end position="111"/>
    </location>
</feature>
<dbReference type="GO" id="GO:0008168">
    <property type="term" value="F:methyltransferase activity"/>
    <property type="evidence" value="ECO:0007669"/>
    <property type="project" value="UniProtKB-KW"/>
</dbReference>
<dbReference type="STRING" id="545619.SAMN04489860_0175"/>